<evidence type="ECO:0000313" key="1">
    <source>
        <dbReference type="EMBL" id="EFR30983.1"/>
    </source>
</evidence>
<dbReference type="InterPro" id="IPR006549">
    <property type="entry name" value="HAD-SF_hydro_IIIA"/>
</dbReference>
<dbReference type="InterPro" id="IPR023214">
    <property type="entry name" value="HAD_sf"/>
</dbReference>
<organism evidence="1 2">
    <name type="scientific">Eremococcus coleocola ACS-139-V-Col8</name>
    <dbReference type="NCBI Taxonomy" id="908337"/>
    <lineage>
        <taxon>Bacteria</taxon>
        <taxon>Bacillati</taxon>
        <taxon>Bacillota</taxon>
        <taxon>Bacilli</taxon>
        <taxon>Lactobacillales</taxon>
        <taxon>Aerococcaceae</taxon>
        <taxon>Eremococcus</taxon>
    </lineage>
</organism>
<dbReference type="EC" id="3.1.3.-" evidence="1"/>
<dbReference type="InterPro" id="IPR036412">
    <property type="entry name" value="HAD-like_sf"/>
</dbReference>
<dbReference type="CDD" id="cd16416">
    <property type="entry name" value="HAD_BsYqeG-like"/>
    <property type="match status" value="1"/>
</dbReference>
<keyword evidence="1" id="KW-0378">Hydrolase</keyword>
<gene>
    <name evidence="1" type="primary">yqeG</name>
    <name evidence="1" type="ORF">HMPREF9257_1410</name>
</gene>
<protein>
    <submittedName>
        <fullName evidence="1">HAD phosphatase, family IIIA</fullName>
        <ecNumber evidence="1">3.1.3.-</ecNumber>
    </submittedName>
</protein>
<comment type="caution">
    <text evidence="1">The sequence shown here is derived from an EMBL/GenBank/DDBJ whole genome shotgun (WGS) entry which is preliminary data.</text>
</comment>
<dbReference type="OrthoDB" id="9787572at2"/>
<evidence type="ECO:0000313" key="2">
    <source>
        <dbReference type="Proteomes" id="UP000005990"/>
    </source>
</evidence>
<reference evidence="1 2" key="1">
    <citation type="submission" date="2010-10" db="EMBL/GenBank/DDBJ databases">
        <authorList>
            <person name="Durkin A.S."/>
            <person name="Madupu R."/>
            <person name="Torralba M."/>
            <person name="Gillis M."/>
            <person name="Methe B."/>
            <person name="Sutton G."/>
            <person name="Nelson K.E."/>
        </authorList>
    </citation>
    <scope>NUCLEOTIDE SEQUENCE [LARGE SCALE GENOMIC DNA]</scope>
    <source>
        <strain evidence="1 2">ACS-139-V-Col8</strain>
    </source>
</reference>
<dbReference type="STRING" id="908337.HMPREF9257_1410"/>
<dbReference type="AlphaFoldDB" id="E4KPC3"/>
<accession>E4KPC3</accession>
<dbReference type="RefSeq" id="WP_006418186.1">
    <property type="nucleotide sequence ID" value="NZ_AENN01000015.1"/>
</dbReference>
<dbReference type="NCBIfam" id="TIGR01662">
    <property type="entry name" value="HAD-SF-IIIA"/>
    <property type="match status" value="1"/>
</dbReference>
<dbReference type="GO" id="GO:0005737">
    <property type="term" value="C:cytoplasm"/>
    <property type="evidence" value="ECO:0007669"/>
    <property type="project" value="TreeGrafter"/>
</dbReference>
<dbReference type="PANTHER" id="PTHR19288">
    <property type="entry name" value="4-NITROPHENYLPHOSPHATASE-RELATED"/>
    <property type="match status" value="1"/>
</dbReference>
<keyword evidence="2" id="KW-1185">Reference proteome</keyword>
<dbReference type="Proteomes" id="UP000005990">
    <property type="component" value="Unassembled WGS sequence"/>
</dbReference>
<dbReference type="Gene3D" id="3.40.50.1000">
    <property type="entry name" value="HAD superfamily/HAD-like"/>
    <property type="match status" value="1"/>
</dbReference>
<dbReference type="GO" id="GO:0008962">
    <property type="term" value="F:phosphatidylglycerophosphatase activity"/>
    <property type="evidence" value="ECO:0007669"/>
    <property type="project" value="InterPro"/>
</dbReference>
<dbReference type="eggNOG" id="COG2179">
    <property type="taxonomic scope" value="Bacteria"/>
</dbReference>
<dbReference type="InterPro" id="IPR010021">
    <property type="entry name" value="PGPP1/Gep4"/>
</dbReference>
<dbReference type="EMBL" id="AENN01000015">
    <property type="protein sequence ID" value="EFR30983.1"/>
    <property type="molecule type" value="Genomic_DNA"/>
</dbReference>
<dbReference type="NCBIfam" id="TIGR01668">
    <property type="entry name" value="YqeG_hyp_ppase"/>
    <property type="match status" value="1"/>
</dbReference>
<name>E4KPC3_9LACT</name>
<proteinExistence type="predicted"/>
<sequence>MKALFKPTWYVNTIYDISAQQLQAHQIKGMLIDLDNTILPWNILEANEALINWAQKMKEAGIEIYIISNNSFNRVARVADPLQLRFAASALKPFRRKFTRAIEDLRIDRENLVMVGDQIMTDIVGANRNQLKSILVKPLVNHDNIYTLLNRQLERIAMKMVGIDRNQDWGKTLD</sequence>
<dbReference type="PANTHER" id="PTHR19288:SF25">
    <property type="entry name" value="PHOSPHATIDYLGLYCEROPHOSPHATASE GEP4, MITOCHONDRIAL"/>
    <property type="match status" value="1"/>
</dbReference>
<dbReference type="SUPFAM" id="SSF56784">
    <property type="entry name" value="HAD-like"/>
    <property type="match status" value="1"/>
</dbReference>
<dbReference type="Pfam" id="PF13242">
    <property type="entry name" value="Hydrolase_like"/>
    <property type="match status" value="1"/>
</dbReference>